<evidence type="ECO:0008006" key="3">
    <source>
        <dbReference type="Google" id="ProtNLM"/>
    </source>
</evidence>
<dbReference type="OrthoDB" id="19923at2759"/>
<dbReference type="EMBL" id="WOWK01000020">
    <property type="protein sequence ID" value="KAF0327989.1"/>
    <property type="molecule type" value="Genomic_DNA"/>
</dbReference>
<sequence length="195" mass="21646">MADAVDVSGTAGHLEAAVQLSAAVSRQIDAISDAPRVLTTLSADLQEVLSILETLLYYLSNDDTAKGVLHPSTARDLDTVLKKYAKSLCLLQEKLEKATEGRSGGKLGLWKRTMLTLQAKEFTDVREQLATQKIMLNISVAVSNFINTTYEATPENRKELVKMKTDVAKVLLKLDHSQRRQSHRRCPSLRSRHTN</sequence>
<reference evidence="1 2" key="1">
    <citation type="submission" date="2019-12" db="EMBL/GenBank/DDBJ databases">
        <title>A genome sequence resource for the geographically widespread anthracnose pathogen Colletotrichum asianum.</title>
        <authorList>
            <person name="Meng Y."/>
        </authorList>
    </citation>
    <scope>NUCLEOTIDE SEQUENCE [LARGE SCALE GENOMIC DNA]</scope>
    <source>
        <strain evidence="1 2">ICMP 18580</strain>
    </source>
</reference>
<organism evidence="1 2">
    <name type="scientific">Colletotrichum asianum</name>
    <dbReference type="NCBI Taxonomy" id="702518"/>
    <lineage>
        <taxon>Eukaryota</taxon>
        <taxon>Fungi</taxon>
        <taxon>Dikarya</taxon>
        <taxon>Ascomycota</taxon>
        <taxon>Pezizomycotina</taxon>
        <taxon>Sordariomycetes</taxon>
        <taxon>Hypocreomycetidae</taxon>
        <taxon>Glomerellales</taxon>
        <taxon>Glomerellaceae</taxon>
        <taxon>Colletotrichum</taxon>
        <taxon>Colletotrichum gloeosporioides species complex</taxon>
    </lineage>
</organism>
<comment type="caution">
    <text evidence="1">The sequence shown here is derived from an EMBL/GenBank/DDBJ whole genome shotgun (WGS) entry which is preliminary data.</text>
</comment>
<proteinExistence type="predicted"/>
<keyword evidence="2" id="KW-1185">Reference proteome</keyword>
<dbReference type="Proteomes" id="UP000434172">
    <property type="component" value="Unassembled WGS sequence"/>
</dbReference>
<protein>
    <recommendedName>
        <fullName evidence="3">Fungal N-terminal domain-containing protein</fullName>
    </recommendedName>
</protein>
<gene>
    <name evidence="1" type="ORF">GQ607_004820</name>
</gene>
<accession>A0A8H3WIZ2</accession>
<name>A0A8H3WIZ2_9PEZI</name>
<evidence type="ECO:0000313" key="2">
    <source>
        <dbReference type="Proteomes" id="UP000434172"/>
    </source>
</evidence>
<dbReference type="AlphaFoldDB" id="A0A8H3WIZ2"/>
<evidence type="ECO:0000313" key="1">
    <source>
        <dbReference type="EMBL" id="KAF0327989.1"/>
    </source>
</evidence>